<evidence type="ECO:0000313" key="1">
    <source>
        <dbReference type="EMBL" id="CAG7580308.1"/>
    </source>
</evidence>
<name>A0A8D9C8S0_9VIRU</name>
<organism evidence="1">
    <name type="scientific">uncultured marine phage</name>
    <dbReference type="NCBI Taxonomy" id="707152"/>
    <lineage>
        <taxon>Viruses</taxon>
        <taxon>environmental samples</taxon>
    </lineage>
</organism>
<protein>
    <submittedName>
        <fullName evidence="1">Uncharacterized protein</fullName>
    </submittedName>
</protein>
<dbReference type="EMBL" id="OU342829">
    <property type="protein sequence ID" value="CAG7580308.1"/>
    <property type="molecule type" value="Genomic_DNA"/>
</dbReference>
<sequence>MVEYLGWDSDYIIDKRIYFKQGVQLLVSKLVKGEFKRDKDGEIIREIITIKDSIEVLSGPTTNELIFKYKDEFFVYHDSVRILMHYRCFDKIDYRDERLGKLLDE</sequence>
<accession>A0A8D9C8S0</accession>
<proteinExistence type="predicted"/>
<reference evidence="1" key="1">
    <citation type="submission" date="2021-06" db="EMBL/GenBank/DDBJ databases">
        <authorList>
            <person name="Gannon L."/>
            <person name="Redgwell R T."/>
            <person name="Michniewski S."/>
            <person name="Harrison D C."/>
            <person name="Millard A."/>
        </authorList>
    </citation>
    <scope>NUCLEOTIDE SEQUENCE</scope>
</reference>
<gene>
    <name evidence="1" type="ORF">SLAVMIC_00350</name>
</gene>